<organism evidence="1 2">
    <name type="scientific">Paeniglutamicibacter gangotriensis</name>
    <dbReference type="NCBI Taxonomy" id="254787"/>
    <lineage>
        <taxon>Bacteria</taxon>
        <taxon>Bacillati</taxon>
        <taxon>Actinomycetota</taxon>
        <taxon>Actinomycetes</taxon>
        <taxon>Micrococcales</taxon>
        <taxon>Micrococcaceae</taxon>
        <taxon>Paeniglutamicibacter</taxon>
    </lineage>
</organism>
<dbReference type="Proteomes" id="UP000323856">
    <property type="component" value="Unassembled WGS sequence"/>
</dbReference>
<dbReference type="OrthoDB" id="4918428at2"/>
<evidence type="ECO:0000313" key="1">
    <source>
        <dbReference type="EMBL" id="KAA0973732.1"/>
    </source>
</evidence>
<evidence type="ECO:0000313" key="2">
    <source>
        <dbReference type="Proteomes" id="UP000323856"/>
    </source>
</evidence>
<proteinExistence type="predicted"/>
<dbReference type="AlphaFoldDB" id="A0A5B0E5X7"/>
<comment type="caution">
    <text evidence="1">The sequence shown here is derived from an EMBL/GenBank/DDBJ whole genome shotgun (WGS) entry which is preliminary data.</text>
</comment>
<dbReference type="RefSeq" id="WP_149620645.1">
    <property type="nucleotide sequence ID" value="NZ_VOBL01000022.1"/>
</dbReference>
<accession>A0A5B0E5X7</accession>
<sequence length="254" mass="28534">MSTRICQKTGLVLCDGPFAGYRIANASYGAMNPENRQDGELRDDWSRWDTPGRTIDVADTLETAFRECLAWTRMVPSHQKKLSRLAALWDMDPDDVMREVAADFEKLGHMQPGHLPFSWRDSRLIHGVQVPESSGPWVDMEDQATLDALSLRASAGIKAITGREEIDRATAYSNDRDVTTRIAQWLRGVVLDDGTELAGVRFRSRVGNGICWAYWMRRTDLGLTEAARADAGREIRNPEPDMAAVTKAWGIHSW</sequence>
<gene>
    <name evidence="1" type="ORF">FQ154_17125</name>
</gene>
<protein>
    <recommendedName>
        <fullName evidence="3">RES domain-containing protein</fullName>
    </recommendedName>
</protein>
<reference evidence="1 2" key="1">
    <citation type="submission" date="2019-07" db="EMBL/GenBank/DDBJ databases">
        <title>Analysis of the biochemical properties, biological activity and biotechnological potential of siderophores and biosurfactants produced by Antarctic psychrotolerant bacteria.</title>
        <authorList>
            <person name="Styczynski M."/>
            <person name="Krucon T."/>
            <person name="Decewicz P."/>
            <person name="Dziewit L."/>
        </authorList>
    </citation>
    <scope>NUCLEOTIDE SEQUENCE [LARGE SCALE GENOMIC DNA]</scope>
    <source>
        <strain evidence="1 2">ANT_H27</strain>
    </source>
</reference>
<evidence type="ECO:0008006" key="3">
    <source>
        <dbReference type="Google" id="ProtNLM"/>
    </source>
</evidence>
<dbReference type="EMBL" id="VOBL01000022">
    <property type="protein sequence ID" value="KAA0973732.1"/>
    <property type="molecule type" value="Genomic_DNA"/>
</dbReference>
<name>A0A5B0E5X7_9MICC</name>